<dbReference type="EMBL" id="AWVF01000229">
    <property type="protein sequence ID" value="ERJ94910.1"/>
    <property type="molecule type" value="Genomic_DNA"/>
</dbReference>
<evidence type="ECO:0000313" key="1">
    <source>
        <dbReference type="EMBL" id="ERJ94910.1"/>
    </source>
</evidence>
<accession>U2KS46</accession>
<name>U2KS46_9FIRM</name>
<dbReference type="AlphaFoldDB" id="U2KS46"/>
<dbReference type="HOGENOM" id="CLU_843863_0_0_9"/>
<proteinExistence type="predicted"/>
<dbReference type="Proteomes" id="UP000016662">
    <property type="component" value="Unassembled WGS sequence"/>
</dbReference>
<keyword evidence="2" id="KW-1185">Reference proteome</keyword>
<dbReference type="PATRIC" id="fig|411473.3.peg.1493"/>
<evidence type="ECO:0000313" key="2">
    <source>
        <dbReference type="Proteomes" id="UP000016662"/>
    </source>
</evidence>
<organism evidence="1 2">
    <name type="scientific">Ruminococcus callidus ATCC 27760</name>
    <dbReference type="NCBI Taxonomy" id="411473"/>
    <lineage>
        <taxon>Bacteria</taxon>
        <taxon>Bacillati</taxon>
        <taxon>Bacillota</taxon>
        <taxon>Clostridia</taxon>
        <taxon>Eubacteriales</taxon>
        <taxon>Oscillospiraceae</taxon>
        <taxon>Ruminococcus</taxon>
    </lineage>
</organism>
<dbReference type="STRING" id="411473.RUMCAL_01823"/>
<gene>
    <name evidence="1" type="ORF">RUMCAL_01823</name>
</gene>
<comment type="caution">
    <text evidence="1">The sequence shown here is derived from an EMBL/GenBank/DDBJ whole genome shotgun (WGS) entry which is preliminary data.</text>
</comment>
<sequence length="383" mass="44836">MRANIFLKFFFRTRRGFFTNSTFQIAVNELVGIVFGSIRGQIKNKYITSVVDMLNNVQKAAYELIQSDARFIYTLTDIQQNAKNISSNYIMMSQPYIGLFAYGAEQWCQKLGLDAPKFTGTEKTYYSALRQSHKLYEKSYSKFLLDLMDKFYESDNYFYKIRGLREKLFGYYNVGTDLCNGYFCGNTILCALYTPVNVLNNKNIGFLIKNISVVAGKLANFFDCKNFPPYNYDDTVLVKYEDYHFYNNCPLKLKTNFGFLLFSILCSVNYAVKFIDKCFVNEILQKFKFAYLQYYYLCDFIKELNAANGTIFYINESLKNRAFRNCLAHYGLGQYISENELIDDDILKGLTRKAFNMDYSETKEQLYFYLTELTNQIEEKILS</sequence>
<reference evidence="1 2" key="1">
    <citation type="submission" date="2013-07" db="EMBL/GenBank/DDBJ databases">
        <authorList>
            <person name="Weinstock G."/>
            <person name="Sodergren E."/>
            <person name="Wylie T."/>
            <person name="Fulton L."/>
            <person name="Fulton R."/>
            <person name="Fronick C."/>
            <person name="O'Laughlin M."/>
            <person name="Godfrey J."/>
            <person name="Miner T."/>
            <person name="Herter B."/>
            <person name="Appelbaum E."/>
            <person name="Cordes M."/>
            <person name="Lek S."/>
            <person name="Wollam A."/>
            <person name="Pepin K.H."/>
            <person name="Palsikar V.B."/>
            <person name="Mitreva M."/>
            <person name="Wilson R.K."/>
        </authorList>
    </citation>
    <scope>NUCLEOTIDE SEQUENCE [LARGE SCALE GENOMIC DNA]</scope>
    <source>
        <strain evidence="1 2">ATCC 27760</strain>
    </source>
</reference>
<protein>
    <submittedName>
        <fullName evidence="1">Uncharacterized protein</fullName>
    </submittedName>
</protein>